<evidence type="ECO:0000313" key="1">
    <source>
        <dbReference type="EMBL" id="MCC8363305.1"/>
    </source>
</evidence>
<organism evidence="1 2">
    <name type="scientific">Noviluteimonas lactosilytica</name>
    <dbReference type="NCBI Taxonomy" id="2888523"/>
    <lineage>
        <taxon>Bacteria</taxon>
        <taxon>Pseudomonadati</taxon>
        <taxon>Pseudomonadota</taxon>
        <taxon>Gammaproteobacteria</taxon>
        <taxon>Lysobacterales</taxon>
        <taxon>Lysobacteraceae</taxon>
        <taxon>Noviluteimonas</taxon>
    </lineage>
</organism>
<protein>
    <submittedName>
        <fullName evidence="1">Uncharacterized protein</fullName>
    </submittedName>
</protein>
<gene>
    <name evidence="1" type="ORF">LK996_09490</name>
</gene>
<name>A0ABS8JI75_9GAMM</name>
<dbReference type="EMBL" id="JAJGAK010000002">
    <property type="protein sequence ID" value="MCC8363305.1"/>
    <property type="molecule type" value="Genomic_DNA"/>
</dbReference>
<proteinExistence type="predicted"/>
<dbReference type="Proteomes" id="UP001165293">
    <property type="component" value="Unassembled WGS sequence"/>
</dbReference>
<comment type="caution">
    <text evidence="1">The sequence shown here is derived from an EMBL/GenBank/DDBJ whole genome shotgun (WGS) entry which is preliminary data.</text>
</comment>
<dbReference type="RefSeq" id="WP_230526940.1">
    <property type="nucleotide sequence ID" value="NZ_JAJGAK010000002.1"/>
</dbReference>
<evidence type="ECO:0000313" key="2">
    <source>
        <dbReference type="Proteomes" id="UP001165293"/>
    </source>
</evidence>
<keyword evidence="2" id="KW-1185">Reference proteome</keyword>
<reference evidence="1" key="1">
    <citation type="submission" date="2021-10" db="EMBL/GenBank/DDBJ databases">
        <authorList>
            <person name="Lyu M."/>
            <person name="Wang X."/>
            <person name="Meng X."/>
            <person name="Xu K."/>
        </authorList>
    </citation>
    <scope>NUCLEOTIDE SEQUENCE</scope>
    <source>
        <strain evidence="1">A6</strain>
    </source>
</reference>
<accession>A0ABS8JI75</accession>
<sequence>MQAWKTFAAMPMWKRFVYAAPIAFLCFWAALSLQAKLWTEAAMLVVEMETGGEIESKNSFFNLKGEVGIEDVSMTMFDPTGENSITFKADRVVVETPGFGWYFWSTIFVSSEELPDLVGVRIENPRNVATDPNTPGNYTNLPYDAMGCVAEMLTPTDLRAMGVPTQRQIRIALEKVSDAETTARFRLRTEGAGEMEMKLALELKRPVKMEDFAQDVEEAPLKSVQLDFNDLGFTAKRNAYCAKKHNLTAAAFADYHMQEVGRFLGAQGVSLGQGTAAQYRDFATNGGTLQLRTAGTRKITANEFVELSRMQKMQLFPLMIAANGKAPANFAWNYGVQPAPAAAAADGAVAIPVANVVPAPVAAVPAGGLPEAGAVVAYAQLQSLTGHHVDITTTYGSVRKGVVKLVGPYEASVQLDKEEGGLLLHMPADRITEIRYTPVAPPATQAAKAN</sequence>